<proteinExistence type="predicted"/>
<protein>
    <submittedName>
        <fullName evidence="1">Uncharacterized protein</fullName>
    </submittedName>
</protein>
<sequence>MNYNGTRFEGFVPKRTTVPARSLRRVSGSVKIGEPSTRLPPRPQAREILDPEMAERERAALKEIERKKLCTAPAYNKGGYQYISSEEQAKYIGR</sequence>
<reference evidence="1 2" key="1">
    <citation type="submission" date="2019-06" db="EMBL/GenBank/DDBJ databases">
        <title>Comparative genomics of Klebsiella bacteriophages in the elucidation of host range specificity.</title>
        <authorList>
            <person name="Ku H."/>
            <person name="Brown T."/>
            <person name="Kabwe M."/>
            <person name="Chan H.T."/>
            <person name="Petrovski S."/>
            <person name="Tucci J."/>
        </authorList>
    </citation>
    <scope>NUCLEOTIDE SEQUENCE [LARGE SCALE GENOMIC DNA]</scope>
</reference>
<keyword evidence="2" id="KW-1185">Reference proteome</keyword>
<name>A0A5B9NAZ9_9CAUD</name>
<dbReference type="EMBL" id="MN101228">
    <property type="protein sequence ID" value="QEG11248.1"/>
    <property type="molecule type" value="Genomic_DNA"/>
</dbReference>
<evidence type="ECO:0000313" key="2">
    <source>
        <dbReference type="Proteomes" id="UP000323818"/>
    </source>
</evidence>
<organism evidence="1 2">
    <name type="scientific">Klebsiella phage KPN4</name>
    <dbReference type="NCBI Taxonomy" id="2601622"/>
    <lineage>
        <taxon>Viruses</taxon>
        <taxon>Duplodnaviria</taxon>
        <taxon>Heunggongvirae</taxon>
        <taxon>Uroviricota</taxon>
        <taxon>Caudoviricetes</taxon>
        <taxon>Demerecviridae</taxon>
        <taxon>Sugarlandvirus</taxon>
        <taxon>Sugarlandvirus KPN4</taxon>
    </lineage>
</organism>
<evidence type="ECO:0000313" key="1">
    <source>
        <dbReference type="EMBL" id="QEG11248.1"/>
    </source>
</evidence>
<gene>
    <name evidence="1" type="ORF">KPN4_62</name>
</gene>
<dbReference type="Proteomes" id="UP000323818">
    <property type="component" value="Segment"/>
</dbReference>
<accession>A0A5B9NAZ9</accession>